<feature type="transmembrane region" description="Helical" evidence="1">
    <location>
        <begin position="12"/>
        <end position="29"/>
    </location>
</feature>
<dbReference type="GO" id="GO:0050151">
    <property type="term" value="F:oleate hydratase activity"/>
    <property type="evidence" value="ECO:0007669"/>
    <property type="project" value="InterPro"/>
</dbReference>
<dbReference type="AlphaFoldDB" id="A0A1F2WKC4"/>
<gene>
    <name evidence="2" type="ORF">A2Y75_07665</name>
</gene>
<dbReference type="PANTHER" id="PTHR37417:SF2">
    <property type="entry name" value="67 KDA MYOSIN-CROSS-REACTIVE ANTIGEN FAMILY PROTEIN (AFU_ORTHOLOGUE AFUA_5G09970)"/>
    <property type="match status" value="1"/>
</dbReference>
<dbReference type="InterPro" id="IPR010354">
    <property type="entry name" value="Oleate_hydratase"/>
</dbReference>
<name>A0A1F2WKC4_9ACTN</name>
<dbReference type="GO" id="GO:0071949">
    <property type="term" value="F:FAD binding"/>
    <property type="evidence" value="ECO:0007669"/>
    <property type="project" value="InterPro"/>
</dbReference>
<keyword evidence="1" id="KW-0472">Membrane</keyword>
<dbReference type="Gene3D" id="3.30.9.80">
    <property type="match status" value="1"/>
</dbReference>
<evidence type="ECO:0000313" key="2">
    <source>
        <dbReference type="EMBL" id="OFW57315.1"/>
    </source>
</evidence>
<dbReference type="STRING" id="1797197.A2Y75_07665"/>
<protein>
    <recommendedName>
        <fullName evidence="4">Oleate hydratase</fullName>
    </recommendedName>
</protein>
<accession>A0A1F2WKC4</accession>
<dbReference type="InterPro" id="IPR036188">
    <property type="entry name" value="FAD/NAD-bd_sf"/>
</dbReference>
<dbReference type="SUPFAM" id="SSF51905">
    <property type="entry name" value="FAD/NAD(P)-binding domain"/>
    <property type="match status" value="1"/>
</dbReference>
<evidence type="ECO:0000313" key="3">
    <source>
        <dbReference type="Proteomes" id="UP000177876"/>
    </source>
</evidence>
<proteinExistence type="predicted"/>
<keyword evidence="1" id="KW-1133">Transmembrane helix</keyword>
<organism evidence="2 3">
    <name type="scientific">Candidatus Solincola sediminis</name>
    <dbReference type="NCBI Taxonomy" id="1797199"/>
    <lineage>
        <taxon>Bacteria</taxon>
        <taxon>Bacillati</taxon>
        <taxon>Actinomycetota</taxon>
        <taxon>Candidatus Geothermincolia</taxon>
        <taxon>Candidatus Geothermincolales</taxon>
        <taxon>Candidatus Geothermincolaceae</taxon>
        <taxon>Candidatus Solincola</taxon>
    </lineage>
</organism>
<dbReference type="GO" id="GO:0006631">
    <property type="term" value="P:fatty acid metabolic process"/>
    <property type="evidence" value="ECO:0007669"/>
    <property type="project" value="InterPro"/>
</dbReference>
<sequence length="538" mass="60787">MENNAVTDKTQVYIVGGGIAGLASAAFAIRDGNIPGKNIHIFEVMNTLGGALDGAGTPQAYICRGARKYNYPAFNCTWNLLATIPSLSDPEKTVMKEIVEYNKLNPKNVQTRIIDKNMNRDYVKNWGPEQSDVPDVIKLMSTPEKMIEDRKISDWFRPSFFSSNFWIVYCSMFGFEPWHCVIEMKRYLLRFRHDGYRTVQGGGEVSTPYNQYDSMILPIRRWLEDRDVNFKMGCKVTDLGFKPSADELTIDRIHYIGNGKKEEVALNEGDIVIATIGSIVADSRSGSMTEPARLERGKLDGSWTLWENIIKSVKEQRSSIDGDEMIEPTELGNPSVFCDHIDETKWVVFSVTATDRKFLELFEEFTGNKDGQADLVTFKDSPWLMSIHMPAQPQFPDQPDDVLFWMGYGLIQNKEGDYVKKKMADCNGGEILTEICNQFGFTDELPHIRNTSTCIPTMNPYDTAHFMPRKNSDRPRVVPEGSTNLAFVGQYVEIPDECVMLVESSIRSAQTAVYTLLNVDKMVPPIHGLQQEVEDSGS</sequence>
<reference evidence="2 3" key="1">
    <citation type="journal article" date="2016" name="Nat. Commun.">
        <title>Thousands of microbial genomes shed light on interconnected biogeochemical processes in an aquifer system.</title>
        <authorList>
            <person name="Anantharaman K."/>
            <person name="Brown C.T."/>
            <person name="Hug L.A."/>
            <person name="Sharon I."/>
            <person name="Castelle C.J."/>
            <person name="Probst A.J."/>
            <person name="Thomas B.C."/>
            <person name="Singh A."/>
            <person name="Wilkins M.J."/>
            <person name="Karaoz U."/>
            <person name="Brodie E.L."/>
            <person name="Williams K.H."/>
            <person name="Hubbard S.S."/>
            <person name="Banfield J.F."/>
        </authorList>
    </citation>
    <scope>NUCLEOTIDE SEQUENCE [LARGE SCALE GENOMIC DNA]</scope>
</reference>
<dbReference type="PANTHER" id="PTHR37417">
    <property type="entry name" value="67 KDA MYOSIN-CROSS-REACTIVE ANTIGEN FAMILY PROTEIN (AFU_ORTHOLOGUE AFUA_5G09970)"/>
    <property type="match status" value="1"/>
</dbReference>
<evidence type="ECO:0008006" key="4">
    <source>
        <dbReference type="Google" id="ProtNLM"/>
    </source>
</evidence>
<comment type="caution">
    <text evidence="2">The sequence shown here is derived from an EMBL/GenBank/DDBJ whole genome shotgun (WGS) entry which is preliminary data.</text>
</comment>
<dbReference type="EMBL" id="MELK01000035">
    <property type="protein sequence ID" value="OFW57315.1"/>
    <property type="molecule type" value="Genomic_DNA"/>
</dbReference>
<dbReference type="Gene3D" id="3.50.50.60">
    <property type="entry name" value="FAD/NAD(P)-binding domain"/>
    <property type="match status" value="2"/>
</dbReference>
<dbReference type="Proteomes" id="UP000177876">
    <property type="component" value="Unassembled WGS sequence"/>
</dbReference>
<dbReference type="Pfam" id="PF06100">
    <property type="entry name" value="MCRA"/>
    <property type="match status" value="1"/>
</dbReference>
<keyword evidence="1" id="KW-0812">Transmembrane</keyword>
<evidence type="ECO:0000256" key="1">
    <source>
        <dbReference type="SAM" id="Phobius"/>
    </source>
</evidence>